<evidence type="ECO:0000313" key="1">
    <source>
        <dbReference type="EMBL" id="CAD9279307.1"/>
    </source>
</evidence>
<organism evidence="1">
    <name type="scientific">Grammatophora oceanica</name>
    <dbReference type="NCBI Taxonomy" id="210454"/>
    <lineage>
        <taxon>Eukaryota</taxon>
        <taxon>Sar</taxon>
        <taxon>Stramenopiles</taxon>
        <taxon>Ochrophyta</taxon>
        <taxon>Bacillariophyta</taxon>
        <taxon>Fragilariophyceae</taxon>
        <taxon>Fragilariophycidae</taxon>
        <taxon>Rhabdonematales</taxon>
        <taxon>Grammatophoraceae</taxon>
        <taxon>Grammatophora</taxon>
    </lineage>
</organism>
<reference evidence="1" key="1">
    <citation type="submission" date="2021-01" db="EMBL/GenBank/DDBJ databases">
        <authorList>
            <person name="Corre E."/>
            <person name="Pelletier E."/>
            <person name="Niang G."/>
            <person name="Scheremetjew M."/>
            <person name="Finn R."/>
            <person name="Kale V."/>
            <person name="Holt S."/>
            <person name="Cochrane G."/>
            <person name="Meng A."/>
            <person name="Brown T."/>
            <person name="Cohen L."/>
        </authorList>
    </citation>
    <scope>NUCLEOTIDE SEQUENCE</scope>
    <source>
        <strain evidence="1">CCMP 410</strain>
    </source>
</reference>
<name>A0A7S1UUW7_9STRA</name>
<dbReference type="AlphaFoldDB" id="A0A7S1UUW7"/>
<sequence length="113" mass="13171">MMTTTHSSAHSIEESLLNNVFILQARSEAHSRATLADGSKYERVKNISRRSRPYEDTKHRITIGSPKGYREWQLLHFLWDLIKQMQSKRLCAKVGQFLFTDRKNTTYDLSAIL</sequence>
<proteinExistence type="predicted"/>
<dbReference type="EMBL" id="HBGK01016253">
    <property type="protein sequence ID" value="CAD9279307.1"/>
    <property type="molecule type" value="Transcribed_RNA"/>
</dbReference>
<accession>A0A7S1UUW7</accession>
<protein>
    <submittedName>
        <fullName evidence="1">Uncharacterized protein</fullName>
    </submittedName>
</protein>
<gene>
    <name evidence="1" type="ORF">GOCE00092_LOCUS8216</name>
</gene>